<reference evidence="7 9" key="2">
    <citation type="journal article" date="2016" name="Front. Microbiol.">
        <title>Genome and transcriptome sequences reveal the specific parasitism of the nematophagous Purpureocillium lilacinum 36-1.</title>
        <authorList>
            <person name="Xie J."/>
            <person name="Li S."/>
            <person name="Mo C."/>
            <person name="Xiao X."/>
            <person name="Peng D."/>
            <person name="Wang G."/>
            <person name="Xiao Y."/>
        </authorList>
    </citation>
    <scope>NUCLEOTIDE SEQUENCE [LARGE SCALE GENOMIC DNA]</scope>
    <source>
        <strain evidence="7 9">36-1</strain>
    </source>
</reference>
<evidence type="ECO:0000256" key="3">
    <source>
        <dbReference type="ARBA" id="ARBA00023002"/>
    </source>
</evidence>
<dbReference type="InterPro" id="IPR036291">
    <property type="entry name" value="NAD(P)-bd_dom_sf"/>
</dbReference>
<dbReference type="GO" id="GO:0016491">
    <property type="term" value="F:oxidoreductase activity"/>
    <property type="evidence" value="ECO:0007669"/>
    <property type="project" value="UniProtKB-KW"/>
</dbReference>
<dbReference type="OrthoDB" id="1669814at2759"/>
<evidence type="ECO:0000313" key="6">
    <source>
        <dbReference type="EMBL" id="OAQ80699.1"/>
    </source>
</evidence>
<evidence type="ECO:0000256" key="2">
    <source>
        <dbReference type="ARBA" id="ARBA00022857"/>
    </source>
</evidence>
<comment type="similarity">
    <text evidence="1">Belongs to the short-chain dehydrogenases/reductases (SDR) family.</text>
</comment>
<dbReference type="CDD" id="cd05233">
    <property type="entry name" value="SDR_c"/>
    <property type="match status" value="1"/>
</dbReference>
<name>A0A179GU78_PURLI</name>
<evidence type="ECO:0000313" key="4">
    <source>
        <dbReference type="EMBL" id="KAK4090602.1"/>
    </source>
</evidence>
<dbReference type="PRINTS" id="PR00081">
    <property type="entry name" value="GDHRDH"/>
</dbReference>
<dbReference type="AlphaFoldDB" id="A0A179GU78"/>
<reference evidence="6 8" key="3">
    <citation type="submission" date="2016-01" db="EMBL/GenBank/DDBJ databases">
        <title>Biosynthesis of antibiotic leucinostatins and their inhibition on Phytophthora in bio-control Purpureocillium lilacinum.</title>
        <authorList>
            <person name="Wang G."/>
            <person name="Liu Z."/>
            <person name="Lin R."/>
            <person name="Li E."/>
            <person name="Mao Z."/>
            <person name="Ling J."/>
            <person name="Yin W."/>
            <person name="Xie B."/>
        </authorList>
    </citation>
    <scope>NUCLEOTIDE SEQUENCE [LARGE SCALE GENOMIC DNA]</scope>
    <source>
        <strain evidence="6">PLBJ-1</strain>
        <strain evidence="5">PLFJ-1</strain>
    </source>
</reference>
<keyword evidence="3" id="KW-0560">Oxidoreductase</keyword>
<reference evidence="4" key="4">
    <citation type="submission" date="2023-11" db="EMBL/GenBank/DDBJ databases">
        <authorList>
            <person name="Beijen E."/>
            <person name="Ohm R.A."/>
        </authorList>
    </citation>
    <scope>NUCLEOTIDE SEQUENCE</scope>
    <source>
        <strain evidence="4">CBS 150709</strain>
    </source>
</reference>
<gene>
    <name evidence="7" type="ORF">PCL_08450</name>
    <name evidence="4" type="ORF">Purlil1_5274</name>
    <name evidence="6" type="ORF">VFPBJ_06284</name>
    <name evidence="5" type="ORF">VFPFJ_10708</name>
</gene>
<dbReference type="EMBL" id="LCWV01000042">
    <property type="protein sequence ID" value="PWI64903.1"/>
    <property type="molecule type" value="Genomic_DNA"/>
</dbReference>
<dbReference type="Proteomes" id="UP000078340">
    <property type="component" value="Unassembled WGS sequence"/>
</dbReference>
<keyword evidence="10" id="KW-1185">Reference proteome</keyword>
<keyword evidence="2" id="KW-0521">NADP</keyword>
<dbReference type="Proteomes" id="UP000245956">
    <property type="component" value="Unassembled WGS sequence"/>
</dbReference>
<organism evidence="6 8">
    <name type="scientific">Purpureocillium lilacinum</name>
    <name type="common">Paecilomyces lilacinus</name>
    <dbReference type="NCBI Taxonomy" id="33203"/>
    <lineage>
        <taxon>Eukaryota</taxon>
        <taxon>Fungi</taxon>
        <taxon>Dikarya</taxon>
        <taxon>Ascomycota</taxon>
        <taxon>Pezizomycotina</taxon>
        <taxon>Sordariomycetes</taxon>
        <taxon>Hypocreomycetidae</taxon>
        <taxon>Hypocreales</taxon>
        <taxon>Ophiocordycipitaceae</taxon>
        <taxon>Purpureocillium</taxon>
    </lineage>
</organism>
<dbReference type="InterPro" id="IPR002347">
    <property type="entry name" value="SDR_fam"/>
</dbReference>
<sequence>MDSAMQGKVFIVTGGASGIGLATVRELLKRGASVSVGDIQSDTLRAAVAPLKARYGDRLHHDVLDVTKREQVRSFISTTLQAFQRLDGYANIAGTGGHRLGHEDVSATSDEEYDFIMNLNVRATFIALGETLRPGTLSEPDGSVVCVGSMFGQRGFKSGAVFAASKHAMTGLAKSAALEAGKRGIRVNVVEPGAIDTPMHRRNMQSDMPDPTPNNPIPRLGTPEDVAGVIAFLLSDQSKYVTGASYAVDGGANA</sequence>
<dbReference type="EMBL" id="LSBI01000015">
    <property type="protein sequence ID" value="OAQ75944.1"/>
    <property type="molecule type" value="Genomic_DNA"/>
</dbReference>
<dbReference type="SUPFAM" id="SSF51735">
    <property type="entry name" value="NAD(P)-binding Rossmann-fold domains"/>
    <property type="match status" value="1"/>
</dbReference>
<dbReference type="GeneID" id="28892825"/>
<evidence type="ECO:0000313" key="9">
    <source>
        <dbReference type="Proteomes" id="UP000245956"/>
    </source>
</evidence>
<dbReference type="EMBL" id="JAWRVI010000015">
    <property type="protein sequence ID" value="KAK4090602.1"/>
    <property type="molecule type" value="Genomic_DNA"/>
</dbReference>
<dbReference type="EMBL" id="LSBH01000004">
    <property type="protein sequence ID" value="OAQ80699.1"/>
    <property type="molecule type" value="Genomic_DNA"/>
</dbReference>
<reference evidence="4 10" key="5">
    <citation type="journal article" date="2024" name="Microbiol. Resour. Announc.">
        <title>Genome annotations for the ascomycete fungi Trichoderma harzianum, Trichoderma aggressivum, and Purpureocillium lilacinum.</title>
        <authorList>
            <person name="Beijen E.P.W."/>
            <person name="Ohm R.A."/>
        </authorList>
    </citation>
    <scope>NUCLEOTIDE SEQUENCE [LARGE SCALE GENOMIC DNA]</scope>
    <source>
        <strain evidence="4 10">CBS 150709</strain>
    </source>
</reference>
<dbReference type="Proteomes" id="UP000078240">
    <property type="component" value="Unassembled WGS sequence"/>
</dbReference>
<evidence type="ECO:0000313" key="7">
    <source>
        <dbReference type="EMBL" id="PWI64903.1"/>
    </source>
</evidence>
<protein>
    <submittedName>
        <fullName evidence="6">Oxidoreductase</fullName>
    </submittedName>
</protein>
<evidence type="ECO:0000313" key="10">
    <source>
        <dbReference type="Proteomes" id="UP001287286"/>
    </source>
</evidence>
<evidence type="ECO:0000313" key="5">
    <source>
        <dbReference type="EMBL" id="OAQ75944.1"/>
    </source>
</evidence>
<evidence type="ECO:0000313" key="8">
    <source>
        <dbReference type="Proteomes" id="UP000078240"/>
    </source>
</evidence>
<dbReference type="OMA" id="DHAHYAT"/>
<comment type="caution">
    <text evidence="6">The sequence shown here is derived from an EMBL/GenBank/DDBJ whole genome shotgun (WGS) entry which is preliminary data.</text>
</comment>
<dbReference type="PANTHER" id="PTHR24321">
    <property type="entry name" value="DEHYDROGENASES, SHORT CHAIN"/>
    <property type="match status" value="1"/>
</dbReference>
<dbReference type="Proteomes" id="UP001287286">
    <property type="component" value="Unassembled WGS sequence"/>
</dbReference>
<reference evidence="7" key="1">
    <citation type="submission" date="2015-05" db="EMBL/GenBank/DDBJ databases">
        <authorList>
            <person name="Wang D.B."/>
            <person name="Wang M."/>
        </authorList>
    </citation>
    <scope>NUCLEOTIDE SEQUENCE</scope>
    <source>
        <strain evidence="7">36-1</strain>
    </source>
</reference>
<accession>A0A179GU78</accession>
<proteinExistence type="inferred from homology"/>
<dbReference type="PANTHER" id="PTHR24321:SF8">
    <property type="entry name" value="ESTRADIOL 17-BETA-DEHYDROGENASE 8-RELATED"/>
    <property type="match status" value="1"/>
</dbReference>
<dbReference type="Gene3D" id="3.40.50.720">
    <property type="entry name" value="NAD(P)-binding Rossmann-like Domain"/>
    <property type="match status" value="1"/>
</dbReference>
<dbReference type="Pfam" id="PF13561">
    <property type="entry name" value="adh_short_C2"/>
    <property type="match status" value="1"/>
</dbReference>
<dbReference type="KEGG" id="plj:28892825"/>
<dbReference type="FunFam" id="3.40.50.720:FF:000084">
    <property type="entry name" value="Short-chain dehydrogenase reductase"/>
    <property type="match status" value="1"/>
</dbReference>
<evidence type="ECO:0000256" key="1">
    <source>
        <dbReference type="ARBA" id="ARBA00006484"/>
    </source>
</evidence>